<comment type="subcellular location">
    <subcellularLocation>
        <location evidence="1 9">Cell membrane</location>
        <topology evidence="1 9">Multi-pass membrane protein</topology>
    </subcellularLocation>
</comment>
<feature type="transmembrane region" description="Helical" evidence="9">
    <location>
        <begin position="324"/>
        <end position="348"/>
    </location>
</feature>
<reference evidence="10 11" key="1">
    <citation type="submission" date="2020-07" db="EMBL/GenBank/DDBJ databases">
        <title>Facklamia lactis sp. nov., isolated from raw milk.</title>
        <authorList>
            <person name="Doll E.V."/>
            <person name="Huptas C."/>
            <person name="Staib L."/>
            <person name="Wenning M."/>
            <person name="Scherer S."/>
        </authorList>
    </citation>
    <scope>NUCLEOTIDE SEQUENCE [LARGE SCALE GENOMIC DNA]</scope>
    <source>
        <strain evidence="10 11">DSM 111018</strain>
    </source>
</reference>
<evidence type="ECO:0000256" key="8">
    <source>
        <dbReference type="ARBA" id="ARBA00023136"/>
    </source>
</evidence>
<keyword evidence="3 9" id="KW-0813">Transport</keyword>
<evidence type="ECO:0000256" key="9">
    <source>
        <dbReference type="RuleBase" id="RU362122"/>
    </source>
</evidence>
<dbReference type="PANTHER" id="PTHR30588:SF0">
    <property type="entry name" value="BRANCHED-CHAIN AMINO ACID PERMEASE BRNQ"/>
    <property type="match status" value="1"/>
</dbReference>
<feature type="transmembrane region" description="Helical" evidence="9">
    <location>
        <begin position="41"/>
        <end position="61"/>
    </location>
</feature>
<keyword evidence="11" id="KW-1185">Reference proteome</keyword>
<dbReference type="Proteomes" id="UP000721415">
    <property type="component" value="Unassembled WGS sequence"/>
</dbReference>
<dbReference type="EMBL" id="JACBXQ010000001">
    <property type="protein sequence ID" value="MBG9985408.1"/>
    <property type="molecule type" value="Genomic_DNA"/>
</dbReference>
<evidence type="ECO:0000256" key="3">
    <source>
        <dbReference type="ARBA" id="ARBA00022448"/>
    </source>
</evidence>
<evidence type="ECO:0000256" key="7">
    <source>
        <dbReference type="ARBA" id="ARBA00022989"/>
    </source>
</evidence>
<feature type="transmembrane region" description="Helical" evidence="9">
    <location>
        <begin position="82"/>
        <end position="103"/>
    </location>
</feature>
<dbReference type="PANTHER" id="PTHR30588">
    <property type="entry name" value="BRANCHED-CHAIN AMINO ACID TRANSPORT SYSTEM 2 CARRIER PROTEIN"/>
    <property type="match status" value="1"/>
</dbReference>
<proteinExistence type="inferred from homology"/>
<feature type="transmembrane region" description="Helical" evidence="9">
    <location>
        <begin position="376"/>
        <end position="396"/>
    </location>
</feature>
<sequence length="439" mass="48461">MKNKLTFKQTLTIGSLLFGLFFGAGNVIFPLQIGQDAGNKLFIAGLGFLLTATGFPLLAVNAQGVTQKNDLLDLSQSIHPKFGWIFTLLLYLTIGPLFAIPRLASVSFQIGILPWISKDNESIWLAIFSIIFFAIIHYYSLKPGKIIDIIGKVMNPLFLIIIAILFLVAITHPLGTPNNLPALNNYQNHAFMQGFTDGYQTMDAIAGLAFGIIVVRTIKSYQINNPKEISLSVLKSGIISSLMMAIVYIALIYLGAMQRHKFSLSENGGDILTHLIFHYFGNWGGFVLLLTITLACFKTGIGLVTACAEMAEQLFPKTASYKQWVSGLCITAFLVANLGLNSIISLSLPVLNILYPYTITLIVLANISPLFRHKSIVYLTAFSMIALYQILDQFLIHFNPNLIKAWPLYSANLGWLLPAIIGASFGFIIYRTHSRLANL</sequence>
<comment type="caution">
    <text evidence="10">The sequence shown here is derived from an EMBL/GenBank/DDBJ whole genome shotgun (WGS) entry which is preliminary data.</text>
</comment>
<keyword evidence="4" id="KW-1003">Cell membrane</keyword>
<feature type="transmembrane region" description="Helical" evidence="9">
    <location>
        <begin position="199"/>
        <end position="218"/>
    </location>
</feature>
<dbReference type="NCBIfam" id="TIGR00796">
    <property type="entry name" value="livcs"/>
    <property type="match status" value="1"/>
</dbReference>
<evidence type="ECO:0000256" key="5">
    <source>
        <dbReference type="ARBA" id="ARBA00022692"/>
    </source>
</evidence>
<feature type="transmembrane region" description="Helical" evidence="9">
    <location>
        <begin position="276"/>
        <end position="304"/>
    </location>
</feature>
<comment type="similarity">
    <text evidence="2 9">Belongs to the branched chain amino acid transporter family.</text>
</comment>
<protein>
    <recommendedName>
        <fullName evidence="9">Branched-chain amino acid transport system carrier protein</fullName>
    </recommendedName>
</protein>
<evidence type="ECO:0000313" key="10">
    <source>
        <dbReference type="EMBL" id="MBG9985408.1"/>
    </source>
</evidence>
<name>A0ABS0LMN6_9LACT</name>
<evidence type="ECO:0000256" key="4">
    <source>
        <dbReference type="ARBA" id="ARBA00022475"/>
    </source>
</evidence>
<evidence type="ECO:0000256" key="2">
    <source>
        <dbReference type="ARBA" id="ARBA00008540"/>
    </source>
</evidence>
<feature type="transmembrane region" description="Helical" evidence="9">
    <location>
        <begin position="354"/>
        <end position="371"/>
    </location>
</feature>
<feature type="transmembrane region" description="Helical" evidence="9">
    <location>
        <begin position="153"/>
        <end position="174"/>
    </location>
</feature>
<feature type="transmembrane region" description="Helical" evidence="9">
    <location>
        <begin position="238"/>
        <end position="256"/>
    </location>
</feature>
<dbReference type="InterPro" id="IPR004685">
    <property type="entry name" value="Brnchd-chn_aa_trnsp_Livcs"/>
</dbReference>
<gene>
    <name evidence="10" type="primary">brnQ</name>
    <name evidence="10" type="ORF">HZY91_00700</name>
</gene>
<dbReference type="Gene3D" id="1.20.1740.10">
    <property type="entry name" value="Amino acid/polyamine transporter I"/>
    <property type="match status" value="1"/>
</dbReference>
<keyword evidence="6 9" id="KW-0029">Amino-acid transport</keyword>
<accession>A0ABS0LMN6</accession>
<keyword evidence="5 9" id="KW-0812">Transmembrane</keyword>
<organism evidence="10 11">
    <name type="scientific">Facklamia lactis</name>
    <dbReference type="NCBI Taxonomy" id="2749967"/>
    <lineage>
        <taxon>Bacteria</taxon>
        <taxon>Bacillati</taxon>
        <taxon>Bacillota</taxon>
        <taxon>Bacilli</taxon>
        <taxon>Lactobacillales</taxon>
        <taxon>Aerococcaceae</taxon>
        <taxon>Facklamia</taxon>
    </lineage>
</organism>
<dbReference type="Pfam" id="PF05525">
    <property type="entry name" value="Branch_AA_trans"/>
    <property type="match status" value="1"/>
</dbReference>
<keyword evidence="7 9" id="KW-1133">Transmembrane helix</keyword>
<comment type="function">
    <text evidence="9">Component of the transport system for branched-chain amino acids.</text>
</comment>
<evidence type="ECO:0000313" key="11">
    <source>
        <dbReference type="Proteomes" id="UP000721415"/>
    </source>
</evidence>
<evidence type="ECO:0000256" key="1">
    <source>
        <dbReference type="ARBA" id="ARBA00004651"/>
    </source>
</evidence>
<dbReference type="RefSeq" id="WP_197113591.1">
    <property type="nucleotide sequence ID" value="NZ_JACBXQ010000001.1"/>
</dbReference>
<feature type="transmembrane region" description="Helical" evidence="9">
    <location>
        <begin position="12"/>
        <end position="29"/>
    </location>
</feature>
<feature type="transmembrane region" description="Helical" evidence="9">
    <location>
        <begin position="123"/>
        <end position="141"/>
    </location>
</feature>
<feature type="transmembrane region" description="Helical" evidence="9">
    <location>
        <begin position="408"/>
        <end position="430"/>
    </location>
</feature>
<evidence type="ECO:0000256" key="6">
    <source>
        <dbReference type="ARBA" id="ARBA00022970"/>
    </source>
</evidence>
<keyword evidence="8 9" id="KW-0472">Membrane</keyword>